<evidence type="ECO:0000313" key="1">
    <source>
        <dbReference type="EMBL" id="OBR38918.1"/>
    </source>
</evidence>
<reference evidence="2" key="1">
    <citation type="submission" date="2016-06" db="EMBL/GenBank/DDBJ databases">
        <authorList>
            <person name="Zhan P."/>
        </authorList>
    </citation>
    <scope>NUCLEOTIDE SEQUENCE [LARGE SCALE GENOMIC DNA]</scope>
    <source>
        <strain evidence="2">T28</strain>
    </source>
</reference>
<organism evidence="1 2">
    <name type="scientific">Maribacter hydrothermalis</name>
    <dbReference type="NCBI Taxonomy" id="1836467"/>
    <lineage>
        <taxon>Bacteria</taxon>
        <taxon>Pseudomonadati</taxon>
        <taxon>Bacteroidota</taxon>
        <taxon>Flavobacteriia</taxon>
        <taxon>Flavobacteriales</taxon>
        <taxon>Flavobacteriaceae</taxon>
        <taxon>Maribacter</taxon>
    </lineage>
</organism>
<name>A0A1B7Z859_9FLAO</name>
<sequence>MTYAQNTVQPKIKMKQRLLLNQFESEYVLTASERMALKESRIAYQYKTKELLDSLDISTKKRKRLIQELKRNPFSDRIQDAIASELKSEDNLEN</sequence>
<proteinExistence type="predicted"/>
<comment type="caution">
    <text evidence="1">The sequence shown here is derived from an EMBL/GenBank/DDBJ whole genome shotgun (WGS) entry which is preliminary data.</text>
</comment>
<accession>A0A1B7Z859</accession>
<keyword evidence="2" id="KW-1185">Reference proteome</keyword>
<dbReference type="KEGG" id="mart:BTR34_17860"/>
<dbReference type="Proteomes" id="UP000092164">
    <property type="component" value="Unassembled WGS sequence"/>
</dbReference>
<protein>
    <submittedName>
        <fullName evidence="1">Uncharacterized protein</fullName>
    </submittedName>
</protein>
<gene>
    <name evidence="1" type="ORF">A9200_04425</name>
</gene>
<evidence type="ECO:0000313" key="2">
    <source>
        <dbReference type="Proteomes" id="UP000092164"/>
    </source>
</evidence>
<dbReference type="AlphaFoldDB" id="A0A1B7Z859"/>
<dbReference type="EMBL" id="LZFP01000012">
    <property type="protein sequence ID" value="OBR38918.1"/>
    <property type="molecule type" value="Genomic_DNA"/>
</dbReference>